<dbReference type="AlphaFoldDB" id="A0A1G8LVW5"/>
<organism evidence="2 3">
    <name type="scientific">Paraburkholderia phenazinium</name>
    <dbReference type="NCBI Taxonomy" id="60549"/>
    <lineage>
        <taxon>Bacteria</taxon>
        <taxon>Pseudomonadati</taxon>
        <taxon>Pseudomonadota</taxon>
        <taxon>Betaproteobacteria</taxon>
        <taxon>Burkholderiales</taxon>
        <taxon>Burkholderiaceae</taxon>
        <taxon>Paraburkholderia</taxon>
    </lineage>
</organism>
<dbReference type="OrthoDB" id="769885at2"/>
<dbReference type="Proteomes" id="UP000199706">
    <property type="component" value="Unassembled WGS sequence"/>
</dbReference>
<accession>A0A1G8LVW5</accession>
<dbReference type="RefSeq" id="WP_090690562.1">
    <property type="nucleotide sequence ID" value="NZ_FNCJ01000017.1"/>
</dbReference>
<name>A0A1G8LVW5_9BURK</name>
<dbReference type="EMBL" id="FNCJ01000027">
    <property type="protein sequence ID" value="SDI59786.1"/>
    <property type="molecule type" value="Genomic_DNA"/>
</dbReference>
<dbReference type="EMBL" id="FNCJ01000017">
    <property type="protein sequence ID" value="SDI12487.1"/>
    <property type="molecule type" value="Genomic_DNA"/>
</dbReference>
<evidence type="ECO:0000313" key="2">
    <source>
        <dbReference type="EMBL" id="SDI59786.1"/>
    </source>
</evidence>
<reference evidence="2 3" key="1">
    <citation type="submission" date="2016-10" db="EMBL/GenBank/DDBJ databases">
        <authorList>
            <person name="de Groot N.N."/>
        </authorList>
    </citation>
    <scope>NUCLEOTIDE SEQUENCE [LARGE SCALE GENOMIC DNA]</scope>
    <source>
        <strain evidence="2 3">LMG 2247</strain>
    </source>
</reference>
<gene>
    <name evidence="1" type="ORF">SAMN05216466_117145</name>
    <name evidence="2" type="ORF">SAMN05216466_12754</name>
</gene>
<sequence length="149" mass="16655">MLKVTVEIWPGGHENGRRSLAAADIGRVINGALADYRVELHEDGQGGIGSAGLLDYPRYSTTVWDLVARAIAVALTGKEELPPRPRKLDVPVHVAGNIPYIRLREIPEPARSLFQKRIAYSTRPLIEEDPMPMDCAYSWDWFDFLAGDR</sequence>
<evidence type="ECO:0000313" key="3">
    <source>
        <dbReference type="Proteomes" id="UP000199706"/>
    </source>
</evidence>
<evidence type="ECO:0000313" key="1">
    <source>
        <dbReference type="EMBL" id="SDI12487.1"/>
    </source>
</evidence>
<protein>
    <submittedName>
        <fullName evidence="2">Uncharacterized protein</fullName>
    </submittedName>
</protein>
<proteinExistence type="predicted"/>